<dbReference type="AlphaFoldDB" id="A0A9R1WSY2"/>
<reference evidence="2 3" key="1">
    <citation type="journal article" date="2017" name="Nat. Commun.">
        <title>Genome assembly with in vitro proximity ligation data and whole-genome triplication in lettuce.</title>
        <authorList>
            <person name="Reyes-Chin-Wo S."/>
            <person name="Wang Z."/>
            <person name="Yang X."/>
            <person name="Kozik A."/>
            <person name="Arikit S."/>
            <person name="Song C."/>
            <person name="Xia L."/>
            <person name="Froenicke L."/>
            <person name="Lavelle D.O."/>
            <person name="Truco M.J."/>
            <person name="Xia R."/>
            <person name="Zhu S."/>
            <person name="Xu C."/>
            <person name="Xu H."/>
            <person name="Xu X."/>
            <person name="Cox K."/>
            <person name="Korf I."/>
            <person name="Meyers B.C."/>
            <person name="Michelmore R.W."/>
        </authorList>
    </citation>
    <scope>NUCLEOTIDE SEQUENCE [LARGE SCALE GENOMIC DNA]</scope>
    <source>
        <strain evidence="3">cv. Salinas</strain>
        <tissue evidence="2">Seedlings</tissue>
    </source>
</reference>
<evidence type="ECO:0000256" key="1">
    <source>
        <dbReference type="SAM" id="MobiDB-lite"/>
    </source>
</evidence>
<accession>A0A9R1WSY2</accession>
<dbReference type="Proteomes" id="UP000235145">
    <property type="component" value="Unassembled WGS sequence"/>
</dbReference>
<protein>
    <submittedName>
        <fullName evidence="2">Uncharacterized protein</fullName>
    </submittedName>
</protein>
<evidence type="ECO:0000313" key="2">
    <source>
        <dbReference type="EMBL" id="KAJ0184982.1"/>
    </source>
</evidence>
<keyword evidence="3" id="KW-1185">Reference proteome</keyword>
<gene>
    <name evidence="2" type="ORF">LSAT_V11C900495210</name>
</gene>
<evidence type="ECO:0000313" key="3">
    <source>
        <dbReference type="Proteomes" id="UP000235145"/>
    </source>
</evidence>
<dbReference type="EMBL" id="NBSK02000009">
    <property type="protein sequence ID" value="KAJ0184982.1"/>
    <property type="molecule type" value="Genomic_DNA"/>
</dbReference>
<feature type="region of interest" description="Disordered" evidence="1">
    <location>
        <begin position="205"/>
        <end position="224"/>
    </location>
</feature>
<proteinExistence type="predicted"/>
<name>A0A9R1WSY2_LACSA</name>
<comment type="caution">
    <text evidence="2">The sequence shown here is derived from an EMBL/GenBank/DDBJ whole genome shotgun (WGS) entry which is preliminary data.</text>
</comment>
<sequence length="224" mass="24728">MSHGPISSPYERIFNSSSVKSKNCKLNKIDPKVKIAITFPFACTCLLITRTTKPSPSADDASASASGQRRLCLRSSVEDTDEVSYSALQLLPPPPFTLFTELTTSPIAAASLGQELRIGSSTFSSGPKDSETIPISYVYNPFSAINNCLIGNIWKDKKPFSSEELDERVKTWMRTFGDKVKSFSICRFRVKEVAVMEAYTELATKGKERSDNSWNGDPCVPQHP</sequence>
<organism evidence="2 3">
    <name type="scientific">Lactuca sativa</name>
    <name type="common">Garden lettuce</name>
    <dbReference type="NCBI Taxonomy" id="4236"/>
    <lineage>
        <taxon>Eukaryota</taxon>
        <taxon>Viridiplantae</taxon>
        <taxon>Streptophyta</taxon>
        <taxon>Embryophyta</taxon>
        <taxon>Tracheophyta</taxon>
        <taxon>Spermatophyta</taxon>
        <taxon>Magnoliopsida</taxon>
        <taxon>eudicotyledons</taxon>
        <taxon>Gunneridae</taxon>
        <taxon>Pentapetalae</taxon>
        <taxon>asterids</taxon>
        <taxon>campanulids</taxon>
        <taxon>Asterales</taxon>
        <taxon>Asteraceae</taxon>
        <taxon>Cichorioideae</taxon>
        <taxon>Cichorieae</taxon>
        <taxon>Lactucinae</taxon>
        <taxon>Lactuca</taxon>
    </lineage>
</organism>